<proteinExistence type="predicted"/>
<evidence type="ECO:0000256" key="1">
    <source>
        <dbReference type="SAM" id="MobiDB-lite"/>
    </source>
</evidence>
<gene>
    <name evidence="2" type="ORF">GT037_003341</name>
</gene>
<protein>
    <submittedName>
        <fullName evidence="2">Uncharacterized protein</fullName>
    </submittedName>
</protein>
<sequence>MALVTRFFLQHKQAKTTTTTDMFTTDGKTEGQLQLTHISSSWKRLLLPKQDSSKRYWVPNLSGIIKAGDEGLFFSALFANLQGHPGQLPLENLYDAFATELRSRPISERSSYTGDMTKFLGRAKKPAGGLGRSKSMSNVKRGESSPKTARKSLDLSVVEMGLARSLSVKRPATALVPMRSGLRDDDAQKATQRSWMKEGQTAKYEDGRMSVKITSGELASLSIILGSQLSTGSDTDALLEPSAYGISIAITPMTDAKHQVTLTQQRRSRSQRHASGSSVSTLFAKHLAAGSLPYSQDEIGVNSILITDEAFEALQAGASLYTHPYVARTAQSKFLASLPSSREPRFHILATSTEVHTSNTLLDAIAALPFSGGLAPLASAPLIRTVQFIASAGLPHARLLQRLEQLIDKVHRHAPHLNIFGPLYEPQNAGLLFRERERLGRLASDAATPDSLADKTARVSRYTTLLERLMALVPDLKSQDVLAAVQEAAKAEIRSAYQAAVASHSSSAARRKSSVETITSPVSVVSDTPDIPAKSAKRQSTSSSRRSPRRQSNRSSTFSEVMETSVLSPLPVEESGGGGKERSLAKQVEQVLKAELPLSVEMVAFVARMVVVAWCVSVETVAWSDGEAGFRIPDVEAMGKFVMA</sequence>
<feature type="region of interest" description="Disordered" evidence="1">
    <location>
        <begin position="504"/>
        <end position="563"/>
    </location>
</feature>
<comment type="caution">
    <text evidence="2">The sequence shown here is derived from an EMBL/GenBank/DDBJ whole genome shotgun (WGS) entry which is preliminary data.</text>
</comment>
<dbReference type="EMBL" id="JAAABM010000003">
    <property type="protein sequence ID" value="KAF7679593.1"/>
    <property type="molecule type" value="Genomic_DNA"/>
</dbReference>
<evidence type="ECO:0000313" key="3">
    <source>
        <dbReference type="Proteomes" id="UP000596902"/>
    </source>
</evidence>
<feature type="region of interest" description="Disordered" evidence="1">
    <location>
        <begin position="123"/>
        <end position="148"/>
    </location>
</feature>
<dbReference type="GeneID" id="62201566"/>
<reference evidence="2" key="2">
    <citation type="submission" date="2020-08" db="EMBL/GenBank/DDBJ databases">
        <title>Draft Genome Sequence of Cumin Blight Pathogen Alternaria burnsii.</title>
        <authorList>
            <person name="Feng Z."/>
        </authorList>
    </citation>
    <scope>NUCLEOTIDE SEQUENCE</scope>
    <source>
        <strain evidence="2">CBS107.38</strain>
    </source>
</reference>
<feature type="compositionally biased region" description="Polar residues" evidence="1">
    <location>
        <begin position="515"/>
        <end position="526"/>
    </location>
</feature>
<organism evidence="2 3">
    <name type="scientific">Alternaria burnsii</name>
    <dbReference type="NCBI Taxonomy" id="1187904"/>
    <lineage>
        <taxon>Eukaryota</taxon>
        <taxon>Fungi</taxon>
        <taxon>Dikarya</taxon>
        <taxon>Ascomycota</taxon>
        <taxon>Pezizomycotina</taxon>
        <taxon>Dothideomycetes</taxon>
        <taxon>Pleosporomycetidae</taxon>
        <taxon>Pleosporales</taxon>
        <taxon>Pleosporineae</taxon>
        <taxon>Pleosporaceae</taxon>
        <taxon>Alternaria</taxon>
        <taxon>Alternaria sect. Alternaria</taxon>
    </lineage>
</organism>
<dbReference type="RefSeq" id="XP_038789666.1">
    <property type="nucleotide sequence ID" value="XM_038928388.1"/>
</dbReference>
<accession>A0A8H7BHM1</accession>
<keyword evidence="3" id="KW-1185">Reference proteome</keyword>
<dbReference type="AlphaFoldDB" id="A0A8H7BHM1"/>
<dbReference type="Proteomes" id="UP000596902">
    <property type="component" value="Unassembled WGS sequence"/>
</dbReference>
<reference evidence="2" key="1">
    <citation type="submission" date="2020-01" db="EMBL/GenBank/DDBJ databases">
        <authorList>
            <person name="Feng Z.H.Z."/>
        </authorList>
    </citation>
    <scope>NUCLEOTIDE SEQUENCE</scope>
    <source>
        <strain evidence="2">CBS107.38</strain>
    </source>
</reference>
<evidence type="ECO:0000313" key="2">
    <source>
        <dbReference type="EMBL" id="KAF7679593.1"/>
    </source>
</evidence>
<name>A0A8H7BHM1_9PLEO</name>